<evidence type="ECO:0000313" key="1">
    <source>
        <dbReference type="EMBL" id="MDQ0114333.1"/>
    </source>
</evidence>
<proteinExistence type="predicted"/>
<evidence type="ECO:0000313" key="2">
    <source>
        <dbReference type="Proteomes" id="UP001229346"/>
    </source>
</evidence>
<reference evidence="1 2" key="1">
    <citation type="submission" date="2023-07" db="EMBL/GenBank/DDBJ databases">
        <title>Sorghum-associated microbial communities from plants grown in Nebraska, USA.</title>
        <authorList>
            <person name="Schachtman D."/>
        </authorList>
    </citation>
    <scope>NUCLEOTIDE SEQUENCE [LARGE SCALE GENOMIC DNA]</scope>
    <source>
        <strain evidence="1 2">CC482</strain>
    </source>
</reference>
<dbReference type="EMBL" id="JAUSSU010000007">
    <property type="protein sequence ID" value="MDQ0114333.1"/>
    <property type="molecule type" value="Genomic_DNA"/>
</dbReference>
<protein>
    <recommendedName>
        <fullName evidence="3">DUF3888 domain-containing protein</fullName>
    </recommendedName>
</protein>
<accession>A0ABT9U445</accession>
<keyword evidence="2" id="KW-1185">Reference proteome</keyword>
<comment type="caution">
    <text evidence="1">The sequence shown here is derived from an EMBL/GenBank/DDBJ whole genome shotgun (WGS) entry which is preliminary data.</text>
</comment>
<evidence type="ECO:0008006" key="3">
    <source>
        <dbReference type="Google" id="ProtNLM"/>
    </source>
</evidence>
<sequence length="148" mass="17069">MMWWKRAIFFLVIGTINFTLSGYVNAYEVTGSKSYGESKYMEKALIYELRTKFSVVLDKAYDDYVFDNFHILPLEQSETFPPKELILEGRVTVSDGSYDVVQITFNATPLGYKVSGLHTQSQDKVAEPIAQLRTLRQPTNHNWLPSFR</sequence>
<gene>
    <name evidence="1" type="ORF">J2T15_003788</name>
</gene>
<organism evidence="1 2">
    <name type="scientific">Paenibacillus harenae</name>
    <dbReference type="NCBI Taxonomy" id="306543"/>
    <lineage>
        <taxon>Bacteria</taxon>
        <taxon>Bacillati</taxon>
        <taxon>Bacillota</taxon>
        <taxon>Bacilli</taxon>
        <taxon>Bacillales</taxon>
        <taxon>Paenibacillaceae</taxon>
        <taxon>Paenibacillus</taxon>
    </lineage>
</organism>
<dbReference type="Proteomes" id="UP001229346">
    <property type="component" value="Unassembled WGS sequence"/>
</dbReference>
<name>A0ABT9U445_PAEHA</name>